<feature type="region of interest" description="Disordered" evidence="1">
    <location>
        <begin position="1"/>
        <end position="39"/>
    </location>
</feature>
<gene>
    <name evidence="2" type="ORF">AMAG_12983</name>
</gene>
<dbReference type="VEuPathDB" id="FungiDB:AMAG_12983"/>
<protein>
    <submittedName>
        <fullName evidence="2">Uncharacterized protein</fullName>
    </submittedName>
</protein>
<evidence type="ECO:0000256" key="1">
    <source>
        <dbReference type="SAM" id="MobiDB-lite"/>
    </source>
</evidence>
<sequence>MAAQLPTRRNVKLAARGAHKEAPATTKKPDASRSWDPRATADAEAIDGALTAAANALKSTLIKVLDHAENRGKRKFLVAATKTKLLPSFQAALVTVGIHDSVDDAAMTKGLGAWLVEDTRVVIRSTVMHAACSALSVHWDRQRRALVGGGRAGVDAAAKQRLWFDLAVQALREAMDRCDRDPSMLKRTVETRDPVPLIIAGSDKDTGRGSGTAALVSVAKAVAEAMLNVLVKDFQLHVDGDDYLTLIRHVALPVVACFLATKALNPDWTLTFVEPGSPFSSTTMIDPPHELEWDADEAGSARRAPAETKNLVVMTTFPGIPARFGVADTVLHRSEVVVVTLRVPPPRAHGHPGLGATAQPVPVGFSPLSPPGPIIAPAVEPAPKPTLPTVSTFRSVAAGSAPDSWIAICTADAQDFAADLYDLLKLPVVMNHPVGSLLSKPDRRLLDVTARTIAQFLDRFHSTIADPRSDLNHELAQCNAVIALLRSELVRATMLQDMSPRLAELLHGVDLRAALAAAGTMIPHLPSWQAKFVLNTQYWYRLVLAARLVGYELVMPRAGEPRVGRIECVAHADVRECGAAVGVALYPNVVHAKSGKRVEGVAPCIGYCNRSVLMGEGSDQGVISLNGI</sequence>
<proteinExistence type="predicted"/>
<evidence type="ECO:0000313" key="2">
    <source>
        <dbReference type="EMBL" id="KNE68319.1"/>
    </source>
</evidence>
<name>A0A0L0T144_ALLM3</name>
<keyword evidence="3" id="KW-1185">Reference proteome</keyword>
<accession>A0A0L0T144</accession>
<dbReference type="Proteomes" id="UP000054350">
    <property type="component" value="Unassembled WGS sequence"/>
</dbReference>
<organism evidence="2 3">
    <name type="scientific">Allomyces macrogynus (strain ATCC 38327)</name>
    <name type="common">Allomyces javanicus var. macrogynus</name>
    <dbReference type="NCBI Taxonomy" id="578462"/>
    <lineage>
        <taxon>Eukaryota</taxon>
        <taxon>Fungi</taxon>
        <taxon>Fungi incertae sedis</taxon>
        <taxon>Blastocladiomycota</taxon>
        <taxon>Blastocladiomycetes</taxon>
        <taxon>Blastocladiales</taxon>
        <taxon>Blastocladiaceae</taxon>
        <taxon>Allomyces</taxon>
    </lineage>
</organism>
<reference evidence="2 3" key="1">
    <citation type="submission" date="2009-11" db="EMBL/GenBank/DDBJ databases">
        <title>Annotation of Allomyces macrogynus ATCC 38327.</title>
        <authorList>
            <consortium name="The Broad Institute Genome Sequencing Platform"/>
            <person name="Russ C."/>
            <person name="Cuomo C."/>
            <person name="Burger G."/>
            <person name="Gray M.W."/>
            <person name="Holland P.W.H."/>
            <person name="King N."/>
            <person name="Lang F.B.F."/>
            <person name="Roger A.J."/>
            <person name="Ruiz-Trillo I."/>
            <person name="Young S.K."/>
            <person name="Zeng Q."/>
            <person name="Gargeya S."/>
            <person name="Fitzgerald M."/>
            <person name="Haas B."/>
            <person name="Abouelleil A."/>
            <person name="Alvarado L."/>
            <person name="Arachchi H.M."/>
            <person name="Berlin A."/>
            <person name="Chapman S.B."/>
            <person name="Gearin G."/>
            <person name="Goldberg J."/>
            <person name="Griggs A."/>
            <person name="Gujja S."/>
            <person name="Hansen M."/>
            <person name="Heiman D."/>
            <person name="Howarth C."/>
            <person name="Larimer J."/>
            <person name="Lui A."/>
            <person name="MacDonald P.J.P."/>
            <person name="McCowen C."/>
            <person name="Montmayeur A."/>
            <person name="Murphy C."/>
            <person name="Neiman D."/>
            <person name="Pearson M."/>
            <person name="Priest M."/>
            <person name="Roberts A."/>
            <person name="Saif S."/>
            <person name="Shea T."/>
            <person name="Sisk P."/>
            <person name="Stolte C."/>
            <person name="Sykes S."/>
            <person name="Wortman J."/>
            <person name="Nusbaum C."/>
            <person name="Birren B."/>
        </authorList>
    </citation>
    <scope>NUCLEOTIDE SEQUENCE [LARGE SCALE GENOMIC DNA]</scope>
    <source>
        <strain evidence="2 3">ATCC 38327</strain>
    </source>
</reference>
<dbReference type="EMBL" id="GG745356">
    <property type="protein sequence ID" value="KNE68319.1"/>
    <property type="molecule type" value="Genomic_DNA"/>
</dbReference>
<reference evidence="3" key="2">
    <citation type="submission" date="2009-11" db="EMBL/GenBank/DDBJ databases">
        <title>The Genome Sequence of Allomyces macrogynus strain ATCC 38327.</title>
        <authorList>
            <consortium name="The Broad Institute Genome Sequencing Platform"/>
            <person name="Russ C."/>
            <person name="Cuomo C."/>
            <person name="Shea T."/>
            <person name="Young S.K."/>
            <person name="Zeng Q."/>
            <person name="Koehrsen M."/>
            <person name="Haas B."/>
            <person name="Borodovsky M."/>
            <person name="Guigo R."/>
            <person name="Alvarado L."/>
            <person name="Berlin A."/>
            <person name="Borenstein D."/>
            <person name="Chen Z."/>
            <person name="Engels R."/>
            <person name="Freedman E."/>
            <person name="Gellesch M."/>
            <person name="Goldberg J."/>
            <person name="Griggs A."/>
            <person name="Gujja S."/>
            <person name="Heiman D."/>
            <person name="Hepburn T."/>
            <person name="Howarth C."/>
            <person name="Jen D."/>
            <person name="Larson L."/>
            <person name="Lewis B."/>
            <person name="Mehta T."/>
            <person name="Park D."/>
            <person name="Pearson M."/>
            <person name="Roberts A."/>
            <person name="Saif S."/>
            <person name="Shenoy N."/>
            <person name="Sisk P."/>
            <person name="Stolte C."/>
            <person name="Sykes S."/>
            <person name="Walk T."/>
            <person name="White J."/>
            <person name="Yandava C."/>
            <person name="Burger G."/>
            <person name="Gray M.W."/>
            <person name="Holland P.W.H."/>
            <person name="King N."/>
            <person name="Lang F.B.F."/>
            <person name="Roger A.J."/>
            <person name="Ruiz-Trillo I."/>
            <person name="Lander E."/>
            <person name="Nusbaum C."/>
        </authorList>
    </citation>
    <scope>NUCLEOTIDE SEQUENCE [LARGE SCALE GENOMIC DNA]</scope>
    <source>
        <strain evidence="3">ATCC 38327</strain>
    </source>
</reference>
<feature type="compositionally biased region" description="Basic and acidic residues" evidence="1">
    <location>
        <begin position="18"/>
        <end position="39"/>
    </location>
</feature>
<dbReference type="AlphaFoldDB" id="A0A0L0T144"/>
<evidence type="ECO:0000313" key="3">
    <source>
        <dbReference type="Proteomes" id="UP000054350"/>
    </source>
</evidence>
<dbReference type="OrthoDB" id="5578933at2759"/>